<keyword evidence="3" id="KW-1185">Reference proteome</keyword>
<dbReference type="Pfam" id="PF20334">
    <property type="entry name" value="DUF6629"/>
    <property type="match status" value="1"/>
</dbReference>
<evidence type="ECO:0000313" key="3">
    <source>
        <dbReference type="Proteomes" id="UP001293718"/>
    </source>
</evidence>
<name>A0ABU5IAG1_9BURK</name>
<dbReference type="RefSeq" id="WP_322464396.1">
    <property type="nucleotide sequence ID" value="NZ_JAXOJX010000003.1"/>
</dbReference>
<evidence type="ECO:0000313" key="2">
    <source>
        <dbReference type="EMBL" id="MDZ5455640.1"/>
    </source>
</evidence>
<feature type="transmembrane region" description="Helical" evidence="1">
    <location>
        <begin position="33"/>
        <end position="55"/>
    </location>
</feature>
<feature type="transmembrane region" description="Helical" evidence="1">
    <location>
        <begin position="67"/>
        <end position="89"/>
    </location>
</feature>
<dbReference type="Proteomes" id="UP001293718">
    <property type="component" value="Unassembled WGS sequence"/>
</dbReference>
<evidence type="ECO:0000256" key="1">
    <source>
        <dbReference type="SAM" id="Phobius"/>
    </source>
</evidence>
<gene>
    <name evidence="2" type="ORF">SM757_03545</name>
</gene>
<organism evidence="2 3">
    <name type="scientific">Azohydromonas lata</name>
    <dbReference type="NCBI Taxonomy" id="45677"/>
    <lineage>
        <taxon>Bacteria</taxon>
        <taxon>Pseudomonadati</taxon>
        <taxon>Pseudomonadota</taxon>
        <taxon>Betaproteobacteria</taxon>
        <taxon>Burkholderiales</taxon>
        <taxon>Sphaerotilaceae</taxon>
        <taxon>Azohydromonas</taxon>
    </lineage>
</organism>
<dbReference type="EMBL" id="JAXOJX010000003">
    <property type="protein sequence ID" value="MDZ5455640.1"/>
    <property type="molecule type" value="Genomic_DNA"/>
</dbReference>
<protein>
    <submittedName>
        <fullName evidence="2">DUF6629 family protein</fullName>
    </submittedName>
</protein>
<keyword evidence="1" id="KW-0812">Transmembrane</keyword>
<accession>A0ABU5IAG1</accession>
<keyword evidence="1" id="KW-1133">Transmembrane helix</keyword>
<proteinExistence type="predicted"/>
<dbReference type="InterPro" id="IPR046737">
    <property type="entry name" value="DUF6629"/>
</dbReference>
<reference evidence="2 3" key="1">
    <citation type="submission" date="2023-11" db="EMBL/GenBank/DDBJ databases">
        <title>Draft genome of Azohydromonas lata strain H1 (DSM1123), a polyhydroxyalkanoate producer.</title>
        <authorList>
            <person name="Traversa D."/>
            <person name="D'Addabbo P."/>
            <person name="Pazzani C."/>
            <person name="Manzari C."/>
            <person name="Chiara M."/>
            <person name="Scrascia M."/>
        </authorList>
    </citation>
    <scope>NUCLEOTIDE SEQUENCE [LARGE SCALE GENOMIC DNA]</scope>
    <source>
        <strain evidence="2 3">H1</strain>
    </source>
</reference>
<feature type="transmembrane region" description="Helical" evidence="1">
    <location>
        <begin position="6"/>
        <end position="26"/>
    </location>
</feature>
<comment type="caution">
    <text evidence="2">The sequence shown here is derived from an EMBL/GenBank/DDBJ whole genome shotgun (WGS) entry which is preliminary data.</text>
</comment>
<keyword evidence="1" id="KW-0472">Membrane</keyword>
<sequence length="122" mass="13117">MCFSANASLAAGTFLTGTGVMALRMVRHRSEFAYASIPLLFAIQQLTEAVVWFTFDSALERINTGAAMLYSLFSHVLWPIYVPVAAWLLERTATRRKALGAVVAVGSGASLPPCSASWCACI</sequence>